<dbReference type="CDD" id="cd23156">
    <property type="entry name" value="Prefoldin_3"/>
    <property type="match status" value="1"/>
</dbReference>
<evidence type="ECO:0000256" key="4">
    <source>
        <dbReference type="SAM" id="Coils"/>
    </source>
</evidence>
<proteinExistence type="inferred from homology"/>
<dbReference type="GO" id="GO:0006457">
    <property type="term" value="P:protein folding"/>
    <property type="evidence" value="ECO:0007669"/>
    <property type="project" value="UniProtKB-UniRule"/>
</dbReference>
<dbReference type="GO" id="GO:0007017">
    <property type="term" value="P:microtubule-based process"/>
    <property type="evidence" value="ECO:0007669"/>
    <property type="project" value="TreeGrafter"/>
</dbReference>
<keyword evidence="4" id="KW-0175">Coiled coil</keyword>
<dbReference type="InterPro" id="IPR004127">
    <property type="entry name" value="Prefoldin_subunit_alpha"/>
</dbReference>
<dbReference type="AlphaFoldDB" id="A0A6V1R4N8"/>
<dbReference type="PIRSF" id="PIRSF016396">
    <property type="entry name" value="Prefoldin_subunit_3"/>
    <property type="match status" value="1"/>
</dbReference>
<accession>A0A6V1R4N8</accession>
<reference evidence="5" key="1">
    <citation type="submission" date="2021-01" db="EMBL/GenBank/DDBJ databases">
        <authorList>
            <person name="Corre E."/>
            <person name="Pelletier E."/>
            <person name="Niang G."/>
            <person name="Scheremetjew M."/>
            <person name="Finn R."/>
            <person name="Kale V."/>
            <person name="Holt S."/>
            <person name="Cochrane G."/>
            <person name="Meng A."/>
            <person name="Brown T."/>
            <person name="Cohen L."/>
        </authorList>
    </citation>
    <scope>NUCLEOTIDE SEQUENCE</scope>
    <source>
        <strain evidence="5">CCMP3107</strain>
    </source>
</reference>
<evidence type="ECO:0000313" key="5">
    <source>
        <dbReference type="EMBL" id="CAE0633764.1"/>
    </source>
</evidence>
<organism evidence="5">
    <name type="scientific">Heterosigma akashiwo</name>
    <name type="common">Chromophytic alga</name>
    <name type="synonym">Heterosigma carterae</name>
    <dbReference type="NCBI Taxonomy" id="2829"/>
    <lineage>
        <taxon>Eukaryota</taxon>
        <taxon>Sar</taxon>
        <taxon>Stramenopiles</taxon>
        <taxon>Ochrophyta</taxon>
        <taxon>Raphidophyceae</taxon>
        <taxon>Chattonellales</taxon>
        <taxon>Chattonellaceae</taxon>
        <taxon>Heterosigma</taxon>
    </lineage>
</organism>
<dbReference type="GO" id="GO:0007021">
    <property type="term" value="P:tubulin complex assembly"/>
    <property type="evidence" value="ECO:0007669"/>
    <property type="project" value="TreeGrafter"/>
</dbReference>
<dbReference type="FunFam" id="1.10.287.370:FF:000001">
    <property type="entry name" value="Prefoldin subunit 3"/>
    <property type="match status" value="1"/>
</dbReference>
<feature type="coiled-coil region" evidence="4">
    <location>
        <begin position="148"/>
        <end position="175"/>
    </location>
</feature>
<dbReference type="PANTHER" id="PTHR12409">
    <property type="entry name" value="PREFOLDIN SUBUNIT 3"/>
    <property type="match status" value="1"/>
</dbReference>
<dbReference type="EMBL" id="HBIU01027057">
    <property type="protein sequence ID" value="CAE0633764.1"/>
    <property type="molecule type" value="Transcribed_RNA"/>
</dbReference>
<dbReference type="SUPFAM" id="SSF46579">
    <property type="entry name" value="Prefoldin"/>
    <property type="match status" value="1"/>
</dbReference>
<sequence length="215" mass="23963">MADSKSPEDALVAQDLDLEKHLTNSDEQNPRGFPASVFIECVPDFVAKLGCPIETAVGAFNQLHQRYKIYEQTKLQAKTNYKGKIPEIENTLGIVKTLIEKQENGEEIQTTYNVADTVFAHAKADATGTVYLWLGANVMVEYTYAEARALLEENLANAQQKMAETKEDLEFLNAQSITVEVNMARLINYNVKQQQEAKIAEIEAEMKSKGSLTQG</sequence>
<comment type="similarity">
    <text evidence="1 3">Belongs to the prefoldin subunit alpha family.</text>
</comment>
<dbReference type="InterPro" id="IPR016655">
    <property type="entry name" value="PFD3"/>
</dbReference>
<dbReference type="Gene3D" id="1.10.287.370">
    <property type="match status" value="1"/>
</dbReference>
<dbReference type="GO" id="GO:0015631">
    <property type="term" value="F:tubulin binding"/>
    <property type="evidence" value="ECO:0007669"/>
    <property type="project" value="TreeGrafter"/>
</dbReference>
<dbReference type="GO" id="GO:0005737">
    <property type="term" value="C:cytoplasm"/>
    <property type="evidence" value="ECO:0007669"/>
    <property type="project" value="TreeGrafter"/>
</dbReference>
<dbReference type="PANTHER" id="PTHR12409:SF0">
    <property type="entry name" value="PREFOLDIN SUBUNIT 3"/>
    <property type="match status" value="1"/>
</dbReference>
<evidence type="ECO:0000256" key="1">
    <source>
        <dbReference type="ARBA" id="ARBA00010048"/>
    </source>
</evidence>
<evidence type="ECO:0000256" key="2">
    <source>
        <dbReference type="ARBA" id="ARBA00023186"/>
    </source>
</evidence>
<keyword evidence="2 3" id="KW-0143">Chaperone</keyword>
<dbReference type="Pfam" id="PF02996">
    <property type="entry name" value="Prefoldin"/>
    <property type="match status" value="1"/>
</dbReference>
<gene>
    <name evidence="5" type="ORF">HAKA00212_LOCUS12477</name>
</gene>
<evidence type="ECO:0000256" key="3">
    <source>
        <dbReference type="PIRNR" id="PIRNR016396"/>
    </source>
</evidence>
<dbReference type="InterPro" id="IPR009053">
    <property type="entry name" value="Prefoldin"/>
</dbReference>
<comment type="subunit">
    <text evidence="3">Heterohexamer of two PFD-alpha type and four PFD-beta type subunits.</text>
</comment>
<dbReference type="GO" id="GO:0016272">
    <property type="term" value="C:prefoldin complex"/>
    <property type="evidence" value="ECO:0007669"/>
    <property type="project" value="UniProtKB-UniRule"/>
</dbReference>
<comment type="function">
    <text evidence="3">Binds specifically to cytosolic chaperonin (c-CPN) and transfers target proteins to it. Binds to nascent polypeptide chain and promotes folding in an environment in which there are many competing pathways for nonnative proteins.</text>
</comment>
<name>A0A6V1R4N8_HETAK</name>
<protein>
    <recommendedName>
        <fullName evidence="3">Prefoldin subunit 3</fullName>
    </recommendedName>
</protein>